<evidence type="ECO:0000256" key="5">
    <source>
        <dbReference type="ARBA" id="ARBA00023315"/>
    </source>
</evidence>
<dbReference type="PANTHER" id="PTHR10434:SF64">
    <property type="entry name" value="1-ACYL-SN-GLYCEROL-3-PHOSPHATE ACYLTRANSFERASE-RELATED"/>
    <property type="match status" value="1"/>
</dbReference>
<keyword evidence="5 7" id="KW-0012">Acyltransferase</keyword>
<dbReference type="PANTHER" id="PTHR10434">
    <property type="entry name" value="1-ACYL-SN-GLYCEROL-3-PHOSPHATE ACYLTRANSFERASE"/>
    <property type="match status" value="1"/>
</dbReference>
<dbReference type="EMBL" id="LR214939">
    <property type="protein sequence ID" value="VEU56361.1"/>
    <property type="molecule type" value="Genomic_DNA"/>
</dbReference>
<dbReference type="GO" id="GO:0003841">
    <property type="term" value="F:1-acylglycerol-3-phosphate O-acyltransferase activity"/>
    <property type="evidence" value="ECO:0007669"/>
    <property type="project" value="UniProtKB-EC"/>
</dbReference>
<dbReference type="EC" id="2.3.1.51" evidence="7"/>
<evidence type="ECO:0000259" key="6">
    <source>
        <dbReference type="SMART" id="SM00563"/>
    </source>
</evidence>
<evidence type="ECO:0000313" key="7">
    <source>
        <dbReference type="EMBL" id="VEU56361.1"/>
    </source>
</evidence>
<organism evidence="7">
    <name type="scientific">Metamycoplasma salivarium</name>
    <name type="common">Mycoplasma salivarium</name>
    <dbReference type="NCBI Taxonomy" id="2124"/>
    <lineage>
        <taxon>Bacteria</taxon>
        <taxon>Bacillati</taxon>
        <taxon>Mycoplasmatota</taxon>
        <taxon>Mycoplasmoidales</taxon>
        <taxon>Metamycoplasmataceae</taxon>
        <taxon>Metamycoplasma</taxon>
    </lineage>
</organism>
<keyword evidence="7" id="KW-0614">Plasmid</keyword>
<dbReference type="SUPFAM" id="SSF69593">
    <property type="entry name" value="Glycerol-3-phosphate (1)-acyltransferase"/>
    <property type="match status" value="1"/>
</dbReference>
<evidence type="ECO:0000256" key="4">
    <source>
        <dbReference type="ARBA" id="ARBA00023098"/>
    </source>
</evidence>
<dbReference type="Pfam" id="PF01553">
    <property type="entry name" value="Acyltransferase"/>
    <property type="match status" value="1"/>
</dbReference>
<dbReference type="InterPro" id="IPR002123">
    <property type="entry name" value="Plipid/glycerol_acylTrfase"/>
</dbReference>
<dbReference type="SMART" id="SM00563">
    <property type="entry name" value="PlsC"/>
    <property type="match status" value="1"/>
</dbReference>
<comment type="pathway">
    <text evidence="1">Lipid metabolism.</text>
</comment>
<reference evidence="7" key="1">
    <citation type="submission" date="2019-01" db="EMBL/GenBank/DDBJ databases">
        <authorList>
            <consortium name="Pathogen Informatics"/>
        </authorList>
    </citation>
    <scope>NUCLEOTIDE SEQUENCE [LARGE SCALE GENOMIC DNA]</scope>
    <source>
        <strain evidence="7">NCTC10113</strain>
    </source>
</reference>
<keyword evidence="3 7" id="KW-0808">Transferase</keyword>
<dbReference type="CDD" id="cd07989">
    <property type="entry name" value="LPLAT_AGPAT-like"/>
    <property type="match status" value="1"/>
</dbReference>
<accession>A0A448ZYL4</accession>
<geneLocation type="plasmid" evidence="7">
    <name>2</name>
</geneLocation>
<dbReference type="RefSeq" id="WP_024544258.1">
    <property type="nucleotide sequence ID" value="NZ_BPLV01000001.1"/>
</dbReference>
<gene>
    <name evidence="7" type="primary">plsC_2</name>
    <name evidence="7" type="ORF">NCTC10113_01265</name>
</gene>
<keyword evidence="4" id="KW-0443">Lipid metabolism</keyword>
<protein>
    <submittedName>
        <fullName evidence="7">1-acyl-sn-glycerol-3-phosphate acyltransferase</fullName>
        <ecNumber evidence="7">2.3.1.51</ecNumber>
    </submittedName>
</protein>
<sequence length="264" mass="30228">MKLRTRLFWNALPILFIYWSLLSKASRAKKMPEYYKEFEKCEIFQKKSNSLLKKFGIKLKVNNFSNVPDGPCLIIPNHSTYLDPLIIASALHNQGDGQKRSKNFGFIAKSESKQKKGIKKIADFINTYFLDYSKPREILETLRDFGNYVKNNKLCGVIFAEGTRTRDGKLGEFQSGAFRVAQSAYVPIIPVTINNACNAMDKNRKGILEVEVTFHTPIKPVMFQTLDPKHIAENVKSIIASNYIDQTITSKETIKNTYTKRNKK</sequence>
<evidence type="ECO:0000256" key="1">
    <source>
        <dbReference type="ARBA" id="ARBA00005189"/>
    </source>
</evidence>
<name>A0A448ZYL4_METSV</name>
<dbReference type="AlphaFoldDB" id="A0A448ZYL4"/>
<evidence type="ECO:0000256" key="2">
    <source>
        <dbReference type="ARBA" id="ARBA00022516"/>
    </source>
</evidence>
<proteinExistence type="predicted"/>
<feature type="domain" description="Phospholipid/glycerol acyltransferase" evidence="6">
    <location>
        <begin position="72"/>
        <end position="196"/>
    </location>
</feature>
<evidence type="ECO:0000256" key="3">
    <source>
        <dbReference type="ARBA" id="ARBA00022679"/>
    </source>
</evidence>
<keyword evidence="2" id="KW-0444">Lipid biosynthesis</keyword>
<dbReference type="GO" id="GO:0006654">
    <property type="term" value="P:phosphatidic acid biosynthetic process"/>
    <property type="evidence" value="ECO:0007669"/>
    <property type="project" value="TreeGrafter"/>
</dbReference>